<dbReference type="HOGENOM" id="CLU_965951_0_0_9"/>
<sequence length="293" mass="32316">MNKDKKDRIEEATNKLFNMFSSGNLPEAIAKTLLFPQKDVPSAKWSLGNQILMLASGTADARGFEQWKKVGRFVKKGSMAIYILGPCNKKVTDKETGEEKVIITGFKSIPVFRYEDTEGTDMPTVEYSPAEMPPLIEVAERYGVKVSYGPVTGRFYGCYRSKDNSILLCTHDIDTFFHELAHAVHATIRPLKGGQHSEQEVVAETVATVLCILYGYEGYVYHGYKYIKHYADEHSANGAVKAIMKVLADVQAVLELILNASDAAGNTAAENMPAWCGNCGVRHPTGPKGLKAR</sequence>
<accession>C8VVH3</accession>
<evidence type="ECO:0000313" key="1">
    <source>
        <dbReference type="EMBL" id="ACV62288.1"/>
    </source>
</evidence>
<dbReference type="eggNOG" id="COG4227">
    <property type="taxonomic scope" value="Bacteria"/>
</dbReference>
<evidence type="ECO:0008006" key="3">
    <source>
        <dbReference type="Google" id="ProtNLM"/>
    </source>
</evidence>
<keyword evidence="2" id="KW-1185">Reference proteome</keyword>
<dbReference type="Proteomes" id="UP000002217">
    <property type="component" value="Chromosome"/>
</dbReference>
<reference evidence="1 2" key="1">
    <citation type="journal article" date="2009" name="Stand. Genomic Sci.">
        <title>Complete genome sequence of Desulfotomaculum acetoxidans type strain (5575).</title>
        <authorList>
            <person name="Spring S."/>
            <person name="Lapidus A."/>
            <person name="Schroder M."/>
            <person name="Gleim D."/>
            <person name="Sims D."/>
            <person name="Meincke L."/>
            <person name="Glavina Del Rio T."/>
            <person name="Tice H."/>
            <person name="Copeland A."/>
            <person name="Cheng J.F."/>
            <person name="Lucas S."/>
            <person name="Chen F."/>
            <person name="Nolan M."/>
            <person name="Bruce D."/>
            <person name="Goodwin L."/>
            <person name="Pitluck S."/>
            <person name="Ivanova N."/>
            <person name="Mavromatis K."/>
            <person name="Mikhailova N."/>
            <person name="Pati A."/>
            <person name="Chen A."/>
            <person name="Palaniappan K."/>
            <person name="Land M."/>
            <person name="Hauser L."/>
            <person name="Chang Y.J."/>
            <person name="Jeffries C.D."/>
            <person name="Chain P."/>
            <person name="Saunders E."/>
            <person name="Brettin T."/>
            <person name="Detter J.C."/>
            <person name="Goker M."/>
            <person name="Bristow J."/>
            <person name="Eisen J.A."/>
            <person name="Markowitz V."/>
            <person name="Hugenholtz P."/>
            <person name="Kyrpides N.C."/>
            <person name="Klenk H.P."/>
            <person name="Han C."/>
        </authorList>
    </citation>
    <scope>NUCLEOTIDE SEQUENCE [LARGE SCALE GENOMIC DNA]</scope>
    <source>
        <strain evidence="2">ATCC 49208 / DSM 771 / VKM B-1644</strain>
    </source>
</reference>
<proteinExistence type="predicted"/>
<dbReference type="AlphaFoldDB" id="C8VVH3"/>
<dbReference type="KEGG" id="dae:Dtox_1413"/>
<dbReference type="STRING" id="485916.Dtox_1413"/>
<protein>
    <recommendedName>
        <fullName evidence="3">N-terminal domain-containing protein</fullName>
    </recommendedName>
</protein>
<name>C8VVH3_DESAS</name>
<dbReference type="EMBL" id="CP001720">
    <property type="protein sequence ID" value="ACV62288.1"/>
    <property type="molecule type" value="Genomic_DNA"/>
</dbReference>
<organism evidence="1 2">
    <name type="scientific">Desulfofarcimen acetoxidans (strain ATCC 49208 / DSM 771 / KCTC 5769 / VKM B-1644 / 5575)</name>
    <name type="common">Desulfotomaculum acetoxidans</name>
    <dbReference type="NCBI Taxonomy" id="485916"/>
    <lineage>
        <taxon>Bacteria</taxon>
        <taxon>Bacillati</taxon>
        <taxon>Bacillota</taxon>
        <taxon>Clostridia</taxon>
        <taxon>Eubacteriales</taxon>
        <taxon>Peptococcaceae</taxon>
        <taxon>Desulfofarcimen</taxon>
    </lineage>
</organism>
<dbReference type="RefSeq" id="WP_015757003.1">
    <property type="nucleotide sequence ID" value="NC_013216.1"/>
</dbReference>
<evidence type="ECO:0000313" key="2">
    <source>
        <dbReference type="Proteomes" id="UP000002217"/>
    </source>
</evidence>
<gene>
    <name evidence="1" type="ordered locus">Dtox_1413</name>
</gene>